<reference evidence="2" key="1">
    <citation type="journal article" date="2021" name="Proc. Natl. Acad. Sci. U.S.A.">
        <title>A Catalog of Tens of Thousands of Viruses from Human Metagenomes Reveals Hidden Associations with Chronic Diseases.</title>
        <authorList>
            <person name="Tisza M.J."/>
            <person name="Buck C.B."/>
        </authorList>
    </citation>
    <scope>NUCLEOTIDE SEQUENCE</scope>
    <source>
        <strain evidence="2">Ctd0M1</strain>
    </source>
</reference>
<feature type="compositionally biased region" description="Polar residues" evidence="1">
    <location>
        <begin position="25"/>
        <end position="42"/>
    </location>
</feature>
<organism evidence="2">
    <name type="scientific">virus sp. ctd0M1</name>
    <dbReference type="NCBI Taxonomy" id="2827993"/>
    <lineage>
        <taxon>Viruses</taxon>
    </lineage>
</organism>
<evidence type="ECO:0000256" key="1">
    <source>
        <dbReference type="SAM" id="MobiDB-lite"/>
    </source>
</evidence>
<evidence type="ECO:0000313" key="2">
    <source>
        <dbReference type="EMBL" id="DAE29449.1"/>
    </source>
</evidence>
<dbReference type="EMBL" id="BK059094">
    <property type="protein sequence ID" value="DAE29449.1"/>
    <property type="molecule type" value="Genomic_DNA"/>
</dbReference>
<feature type="region of interest" description="Disordered" evidence="1">
    <location>
        <begin position="1"/>
        <end position="53"/>
    </location>
</feature>
<sequence length="211" mass="22416">MADTENENVTDGATEQTTPPETPPADNTTPPETAGGNETQAPSDDKDTGGLVYPSAEDADAVLAFRKSCGYPDDASGYGLPMDTDEQKSLINFIHKCQLDPIAAKTIVQNVVEVMAADEAQAKQAFTDGYNKVVDGWGESKKENESLMNKGLSLMKLDQDKLRGISEAIGVEAALSMMILLGKTQTDYSGVSGGNSEDSESLLGYIARKRG</sequence>
<protein>
    <submittedName>
        <fullName evidence="2">Uncharacterized protein</fullName>
    </submittedName>
</protein>
<proteinExistence type="predicted"/>
<accession>A0A8S5REE5</accession>
<name>A0A8S5REE5_9VIRU</name>